<keyword evidence="1" id="KW-0805">Transcription regulation</keyword>
<dbReference type="EMBL" id="JAENIM010000039">
    <property type="protein sequence ID" value="MBK1791335.1"/>
    <property type="molecule type" value="Genomic_DNA"/>
</dbReference>
<dbReference type="GO" id="GO:0003677">
    <property type="term" value="F:DNA binding"/>
    <property type="evidence" value="ECO:0007669"/>
    <property type="project" value="UniProtKB-UniRule"/>
</dbReference>
<dbReference type="InterPro" id="IPR009057">
    <property type="entry name" value="Homeodomain-like_sf"/>
</dbReference>
<keyword evidence="3" id="KW-0804">Transcription</keyword>
<evidence type="ECO:0000256" key="1">
    <source>
        <dbReference type="ARBA" id="ARBA00023015"/>
    </source>
</evidence>
<evidence type="ECO:0000313" key="6">
    <source>
        <dbReference type="EMBL" id="MBK1791335.1"/>
    </source>
</evidence>
<proteinExistence type="predicted"/>
<evidence type="ECO:0000256" key="4">
    <source>
        <dbReference type="PROSITE-ProRule" id="PRU00335"/>
    </source>
</evidence>
<dbReference type="PANTHER" id="PTHR47506:SF1">
    <property type="entry name" value="HTH-TYPE TRANSCRIPTIONAL REGULATOR YJDC"/>
    <property type="match status" value="1"/>
</dbReference>
<keyword evidence="2 4" id="KW-0238">DNA-binding</keyword>
<dbReference type="InterPro" id="IPR001647">
    <property type="entry name" value="HTH_TetR"/>
</dbReference>
<dbReference type="RefSeq" id="WP_200311344.1">
    <property type="nucleotide sequence ID" value="NZ_JAENIM010000039.1"/>
</dbReference>
<dbReference type="Proteomes" id="UP000624703">
    <property type="component" value="Unassembled WGS sequence"/>
</dbReference>
<sequence length="195" mass="22796">MVQEIMQQEDKRKKVLESAIDVFIRHGYKRTTMTDLAEAAEMSRPAVYLLFRNKEDIFKASLSWYIDCIRDRTAARLLDCPAELEVGLRTILDEWVIKSFEHRMQSPYVQELMACKFTFAVDESRYWLEGFQSQLFEWIEPFWREECAGRVADCSQLARCTVFCFYGAGDVVTDVDDLRGLVDTVVRQMVIAFDI</sequence>
<dbReference type="AlphaFoldDB" id="A0A8J7SLE0"/>
<accession>A0A8J7SLE0</accession>
<dbReference type="Pfam" id="PF00440">
    <property type="entry name" value="TetR_N"/>
    <property type="match status" value="1"/>
</dbReference>
<organism evidence="6 7">
    <name type="scientific">Persicirhabdus sediminis</name>
    <dbReference type="NCBI Taxonomy" id="454144"/>
    <lineage>
        <taxon>Bacteria</taxon>
        <taxon>Pseudomonadati</taxon>
        <taxon>Verrucomicrobiota</taxon>
        <taxon>Verrucomicrobiia</taxon>
        <taxon>Verrucomicrobiales</taxon>
        <taxon>Verrucomicrobiaceae</taxon>
        <taxon>Persicirhabdus</taxon>
    </lineage>
</organism>
<dbReference type="PRINTS" id="PR00455">
    <property type="entry name" value="HTHTETR"/>
</dbReference>
<name>A0A8J7SLE0_9BACT</name>
<protein>
    <submittedName>
        <fullName evidence="6">TetR/AcrR family transcriptional regulator</fullName>
    </submittedName>
</protein>
<evidence type="ECO:0000259" key="5">
    <source>
        <dbReference type="PROSITE" id="PS50977"/>
    </source>
</evidence>
<dbReference type="Gene3D" id="1.10.357.10">
    <property type="entry name" value="Tetracycline Repressor, domain 2"/>
    <property type="match status" value="1"/>
</dbReference>
<gene>
    <name evidence="6" type="ORF">JIN82_09250</name>
</gene>
<reference evidence="6" key="1">
    <citation type="submission" date="2021-01" db="EMBL/GenBank/DDBJ databases">
        <title>Modified the classification status of verrucomicrobia.</title>
        <authorList>
            <person name="Feng X."/>
        </authorList>
    </citation>
    <scope>NUCLEOTIDE SEQUENCE</scope>
    <source>
        <strain evidence="6">_KCTC 22039</strain>
    </source>
</reference>
<comment type="caution">
    <text evidence="6">The sequence shown here is derived from an EMBL/GenBank/DDBJ whole genome shotgun (WGS) entry which is preliminary data.</text>
</comment>
<feature type="domain" description="HTH tetR-type" evidence="5">
    <location>
        <begin position="9"/>
        <end position="69"/>
    </location>
</feature>
<evidence type="ECO:0000313" key="7">
    <source>
        <dbReference type="Proteomes" id="UP000624703"/>
    </source>
</evidence>
<keyword evidence="7" id="KW-1185">Reference proteome</keyword>
<dbReference type="PANTHER" id="PTHR47506">
    <property type="entry name" value="TRANSCRIPTIONAL REGULATORY PROTEIN"/>
    <property type="match status" value="1"/>
</dbReference>
<dbReference type="SUPFAM" id="SSF46689">
    <property type="entry name" value="Homeodomain-like"/>
    <property type="match status" value="1"/>
</dbReference>
<evidence type="ECO:0000256" key="2">
    <source>
        <dbReference type="ARBA" id="ARBA00023125"/>
    </source>
</evidence>
<evidence type="ECO:0000256" key="3">
    <source>
        <dbReference type="ARBA" id="ARBA00023163"/>
    </source>
</evidence>
<dbReference type="PROSITE" id="PS50977">
    <property type="entry name" value="HTH_TETR_2"/>
    <property type="match status" value="1"/>
</dbReference>
<feature type="DNA-binding region" description="H-T-H motif" evidence="4">
    <location>
        <begin position="32"/>
        <end position="51"/>
    </location>
</feature>